<evidence type="ECO:0000256" key="1">
    <source>
        <dbReference type="ARBA" id="ARBA00005964"/>
    </source>
</evidence>
<dbReference type="InterPro" id="IPR019826">
    <property type="entry name" value="Carboxylesterase_B_AS"/>
</dbReference>
<organism evidence="6 7">
    <name type="scientific">Penicillium angulare</name>
    <dbReference type="NCBI Taxonomy" id="116970"/>
    <lineage>
        <taxon>Eukaryota</taxon>
        <taxon>Fungi</taxon>
        <taxon>Dikarya</taxon>
        <taxon>Ascomycota</taxon>
        <taxon>Pezizomycotina</taxon>
        <taxon>Eurotiomycetes</taxon>
        <taxon>Eurotiomycetidae</taxon>
        <taxon>Eurotiales</taxon>
        <taxon>Aspergillaceae</taxon>
        <taxon>Penicillium</taxon>
    </lineage>
</organism>
<evidence type="ECO:0000256" key="4">
    <source>
        <dbReference type="SAM" id="MobiDB-lite"/>
    </source>
</evidence>
<feature type="region of interest" description="Disordered" evidence="4">
    <location>
        <begin position="57"/>
        <end position="100"/>
    </location>
</feature>
<dbReference type="SUPFAM" id="SSF53474">
    <property type="entry name" value="alpha/beta-Hydrolases"/>
    <property type="match status" value="1"/>
</dbReference>
<sequence>MSFQVPQNKCSLNVKGLGRLDGWHYADGVQQYCGIQYADLPKRWTRSVLKTSWPNEYHDGTQLGEPTRNNCPRPRVSGSDSNPTNPFIPVPPNPTFTRQPVSDEETALILNISTAHSPDKQNQKLPVVVFVHGGSLLFGSANYGIYDTLNLASHSKSVGLPIVIVSMNYRLGLGGFLAGSKIGEELKKDGFTGNGNFGFTDQVVAMDWVQKYIANFGGDPDNVTVVGQSAGGVSIGHHLASNHPMKFHRAVCMSGLGLSLRAVTLEDHEKLFDDACRFFSIDSHAPDALDQLRKVDQQVLADADPHIQGVPAGTGNPCLDGWFYAHDPQELTEAPVWLKSFMLGDVHDEGVIFIMNLMKDSYDSVRSTIMKQVGDEKFVDSVFKEYDITSDLPHKDLLERVCAMAADCVFKKENYETAIVNKRLRDEGALFKYHFDQRSRIHNALLGRAYHGIDILYLFRNLDTAFNAEERVLASDFQTAWIRFAYGEEPWQKDTDASLWKVWGPDSKEKVETEAQDEAVRNYSRFKRLEALGAGGLWAKYLKGLDSLIMKRDNEGKF</sequence>
<proteinExistence type="inferred from homology"/>
<dbReference type="EMBL" id="JAPQKH010000003">
    <property type="protein sequence ID" value="KAJ5107415.1"/>
    <property type="molecule type" value="Genomic_DNA"/>
</dbReference>
<dbReference type="EC" id="3.1.1.-" evidence="3"/>
<comment type="similarity">
    <text evidence="1 3">Belongs to the type-B carboxylesterase/lipase family.</text>
</comment>
<evidence type="ECO:0000313" key="7">
    <source>
        <dbReference type="Proteomes" id="UP001149165"/>
    </source>
</evidence>
<evidence type="ECO:0000256" key="3">
    <source>
        <dbReference type="RuleBase" id="RU361235"/>
    </source>
</evidence>
<dbReference type="PANTHER" id="PTHR43142">
    <property type="entry name" value="CARBOXYLIC ESTER HYDROLASE"/>
    <property type="match status" value="1"/>
</dbReference>
<feature type="domain" description="Carboxylesterase type B" evidence="5">
    <location>
        <begin position="18"/>
        <end position="522"/>
    </location>
</feature>
<dbReference type="GO" id="GO:0072330">
    <property type="term" value="P:monocarboxylic acid biosynthetic process"/>
    <property type="evidence" value="ECO:0007669"/>
    <property type="project" value="UniProtKB-ARBA"/>
</dbReference>
<keyword evidence="7" id="KW-1185">Reference proteome</keyword>
<reference evidence="6" key="2">
    <citation type="journal article" date="2023" name="IMA Fungus">
        <title>Comparative genomic study of the Penicillium genus elucidates a diverse pangenome and 15 lateral gene transfer events.</title>
        <authorList>
            <person name="Petersen C."/>
            <person name="Sorensen T."/>
            <person name="Nielsen M.R."/>
            <person name="Sondergaard T.E."/>
            <person name="Sorensen J.L."/>
            <person name="Fitzpatrick D.A."/>
            <person name="Frisvad J.C."/>
            <person name="Nielsen K.L."/>
        </authorList>
    </citation>
    <scope>NUCLEOTIDE SEQUENCE</scope>
    <source>
        <strain evidence="6">IBT 30069</strain>
    </source>
</reference>
<accession>A0A9W9KI79</accession>
<dbReference type="Pfam" id="PF00135">
    <property type="entry name" value="COesterase"/>
    <property type="match status" value="1"/>
</dbReference>
<reference evidence="6" key="1">
    <citation type="submission" date="2022-11" db="EMBL/GenBank/DDBJ databases">
        <authorList>
            <person name="Petersen C."/>
        </authorList>
    </citation>
    <scope>NUCLEOTIDE SEQUENCE</scope>
    <source>
        <strain evidence="6">IBT 30069</strain>
    </source>
</reference>
<dbReference type="InterPro" id="IPR029058">
    <property type="entry name" value="AB_hydrolase_fold"/>
</dbReference>
<evidence type="ECO:0000313" key="6">
    <source>
        <dbReference type="EMBL" id="KAJ5107415.1"/>
    </source>
</evidence>
<evidence type="ECO:0000256" key="2">
    <source>
        <dbReference type="ARBA" id="ARBA00022801"/>
    </source>
</evidence>
<dbReference type="PANTHER" id="PTHR43142:SF1">
    <property type="entry name" value="CARBOXYLIC ESTER HYDROLASE"/>
    <property type="match status" value="1"/>
</dbReference>
<dbReference type="GO" id="GO:0016787">
    <property type="term" value="F:hydrolase activity"/>
    <property type="evidence" value="ECO:0007669"/>
    <property type="project" value="UniProtKB-KW"/>
</dbReference>
<gene>
    <name evidence="6" type="ORF">N7456_004090</name>
</gene>
<dbReference type="GO" id="GO:0017000">
    <property type="term" value="P:antibiotic biosynthetic process"/>
    <property type="evidence" value="ECO:0007669"/>
    <property type="project" value="UniProtKB-ARBA"/>
</dbReference>
<dbReference type="InterPro" id="IPR002018">
    <property type="entry name" value="CarbesteraseB"/>
</dbReference>
<name>A0A9W9KI79_9EURO</name>
<dbReference type="PROSITE" id="PS00122">
    <property type="entry name" value="CARBOXYLESTERASE_B_1"/>
    <property type="match status" value="1"/>
</dbReference>
<protein>
    <recommendedName>
        <fullName evidence="3">Carboxylic ester hydrolase</fullName>
        <ecNumber evidence="3">3.1.1.-</ecNumber>
    </recommendedName>
</protein>
<dbReference type="Proteomes" id="UP001149165">
    <property type="component" value="Unassembled WGS sequence"/>
</dbReference>
<dbReference type="OrthoDB" id="6846267at2759"/>
<keyword evidence="2 3" id="KW-0378">Hydrolase</keyword>
<dbReference type="AlphaFoldDB" id="A0A9W9KI79"/>
<comment type="caution">
    <text evidence="6">The sequence shown here is derived from an EMBL/GenBank/DDBJ whole genome shotgun (WGS) entry which is preliminary data.</text>
</comment>
<dbReference type="Gene3D" id="3.40.50.1820">
    <property type="entry name" value="alpha/beta hydrolase"/>
    <property type="match status" value="1"/>
</dbReference>
<evidence type="ECO:0000259" key="5">
    <source>
        <dbReference type="Pfam" id="PF00135"/>
    </source>
</evidence>